<evidence type="ECO:0000259" key="3">
    <source>
        <dbReference type="PROSITE" id="PS50977"/>
    </source>
</evidence>
<keyword evidence="4" id="KW-0418">Kinase</keyword>
<evidence type="ECO:0000256" key="1">
    <source>
        <dbReference type="ARBA" id="ARBA00023125"/>
    </source>
</evidence>
<dbReference type="Proteomes" id="UP000050911">
    <property type="component" value="Unassembled WGS sequence"/>
</dbReference>
<dbReference type="InterPro" id="IPR009057">
    <property type="entry name" value="Homeodomain-like_sf"/>
</dbReference>
<dbReference type="AlphaFoldDB" id="A0A0R1HN80"/>
<sequence length="192" mass="21866">MSKGAITVTVDSTKRRLAAALKKCTETTPLNKITIEMIAETAQVTRNTFYYHFSDLHDLLAWTLDNDVIVELEPYTKLSRWQDGYRRMLDYVALNRHFCLQCFRSLDRQLLEDFLVSVARQMVQGVVRDAAVSVDEEVEAAIMDFYGGAIVMQLVQWLATGLQDDQEVLYHRAEIGLDGAIENAIRQATKSE</sequence>
<gene>
    <name evidence="4" type="ORF">FC96_GL002092</name>
</gene>
<dbReference type="SUPFAM" id="SSF46689">
    <property type="entry name" value="Homeodomain-like"/>
    <property type="match status" value="1"/>
</dbReference>
<proteinExistence type="predicted"/>
<keyword evidence="5" id="KW-1185">Reference proteome</keyword>
<keyword evidence="1 2" id="KW-0238">DNA-binding</keyword>
<protein>
    <submittedName>
        <fullName evidence="4">Dihydroxyacetone kinase regulator</fullName>
    </submittedName>
</protein>
<dbReference type="EMBL" id="AZCX01000005">
    <property type="protein sequence ID" value="KRK47887.1"/>
    <property type="molecule type" value="Genomic_DNA"/>
</dbReference>
<dbReference type="PATRIC" id="fig|1302272.5.peg.2138"/>
<organism evidence="4 5">
    <name type="scientific">Secundilactobacillus kimchicus JCM 15530</name>
    <dbReference type="NCBI Taxonomy" id="1302272"/>
    <lineage>
        <taxon>Bacteria</taxon>
        <taxon>Bacillati</taxon>
        <taxon>Bacillota</taxon>
        <taxon>Bacilli</taxon>
        <taxon>Lactobacillales</taxon>
        <taxon>Lactobacillaceae</taxon>
        <taxon>Secundilactobacillus</taxon>
    </lineage>
</organism>
<dbReference type="GO" id="GO:0016301">
    <property type="term" value="F:kinase activity"/>
    <property type="evidence" value="ECO:0007669"/>
    <property type="project" value="UniProtKB-KW"/>
</dbReference>
<comment type="caution">
    <text evidence="4">The sequence shown here is derived from an EMBL/GenBank/DDBJ whole genome shotgun (WGS) entry which is preliminary data.</text>
</comment>
<dbReference type="InterPro" id="IPR039532">
    <property type="entry name" value="TetR_C_Firmicutes"/>
</dbReference>
<evidence type="ECO:0000256" key="2">
    <source>
        <dbReference type="PROSITE-ProRule" id="PRU00335"/>
    </source>
</evidence>
<accession>A0A0R1HN80</accession>
<dbReference type="OrthoDB" id="9810250at2"/>
<dbReference type="Pfam" id="PF14278">
    <property type="entry name" value="TetR_C_8"/>
    <property type="match status" value="1"/>
</dbReference>
<dbReference type="Gene3D" id="1.10.357.10">
    <property type="entry name" value="Tetracycline Repressor, domain 2"/>
    <property type="match status" value="1"/>
</dbReference>
<dbReference type="InterPro" id="IPR001647">
    <property type="entry name" value="HTH_TetR"/>
</dbReference>
<reference evidence="4 5" key="1">
    <citation type="journal article" date="2015" name="Genome Announc.">
        <title>Expanding the biotechnology potential of lactobacilli through comparative genomics of 213 strains and associated genera.</title>
        <authorList>
            <person name="Sun Z."/>
            <person name="Harris H.M."/>
            <person name="McCann A."/>
            <person name="Guo C."/>
            <person name="Argimon S."/>
            <person name="Zhang W."/>
            <person name="Yang X."/>
            <person name="Jeffery I.B."/>
            <person name="Cooney J.C."/>
            <person name="Kagawa T.F."/>
            <person name="Liu W."/>
            <person name="Song Y."/>
            <person name="Salvetti E."/>
            <person name="Wrobel A."/>
            <person name="Rasinkangas P."/>
            <person name="Parkhill J."/>
            <person name="Rea M.C."/>
            <person name="O'Sullivan O."/>
            <person name="Ritari J."/>
            <person name="Douillard F.P."/>
            <person name="Paul Ross R."/>
            <person name="Yang R."/>
            <person name="Briner A.E."/>
            <person name="Felis G.E."/>
            <person name="de Vos W.M."/>
            <person name="Barrangou R."/>
            <person name="Klaenhammer T.R."/>
            <person name="Caufield P.W."/>
            <person name="Cui Y."/>
            <person name="Zhang H."/>
            <person name="O'Toole P.W."/>
        </authorList>
    </citation>
    <scope>NUCLEOTIDE SEQUENCE [LARGE SCALE GENOMIC DNA]</scope>
    <source>
        <strain evidence="4 5">JCM 15530</strain>
    </source>
</reference>
<name>A0A0R1HN80_9LACO</name>
<dbReference type="GO" id="GO:0003677">
    <property type="term" value="F:DNA binding"/>
    <property type="evidence" value="ECO:0007669"/>
    <property type="project" value="UniProtKB-UniRule"/>
</dbReference>
<dbReference type="STRING" id="1302272.FC96_GL002092"/>
<evidence type="ECO:0000313" key="5">
    <source>
        <dbReference type="Proteomes" id="UP000050911"/>
    </source>
</evidence>
<dbReference type="PROSITE" id="PS50977">
    <property type="entry name" value="HTH_TETR_2"/>
    <property type="match status" value="1"/>
</dbReference>
<feature type="DNA-binding region" description="H-T-H motif" evidence="2">
    <location>
        <begin position="34"/>
        <end position="53"/>
    </location>
</feature>
<evidence type="ECO:0000313" key="4">
    <source>
        <dbReference type="EMBL" id="KRK47887.1"/>
    </source>
</evidence>
<feature type="domain" description="HTH tetR-type" evidence="3">
    <location>
        <begin position="11"/>
        <end position="71"/>
    </location>
</feature>
<keyword evidence="4" id="KW-0808">Transferase</keyword>